<proteinExistence type="predicted"/>
<name>A0A1V2JXY8_PSECE</name>
<dbReference type="OrthoDB" id="5587079at2"/>
<accession>A0A1V2JXY8</accession>
<dbReference type="AlphaFoldDB" id="A0A1V2JXY8"/>
<dbReference type="RefSeq" id="WP_076954582.1">
    <property type="nucleotide sequence ID" value="NZ_MNPW01000016.1"/>
</dbReference>
<reference evidence="1 2" key="1">
    <citation type="submission" date="2016-10" db="EMBL/GenBank/DDBJ databases">
        <title>Pseudomonas lactis sp. nov. and Pseudomonas paralactis sp. nov., isolated from bovine raw milk.</title>
        <authorList>
            <person name="Von Neubeck M."/>
            <person name="Huptas C."/>
            <person name="Glueck C."/>
            <person name="Krewinkel M."/>
            <person name="Stoeckel M."/>
            <person name="Stressler T."/>
            <person name="Fischer L."/>
            <person name="Hinrichs J."/>
            <person name="Scherer S."/>
            <person name="Wenning M."/>
        </authorList>
    </citation>
    <scope>NUCLEOTIDE SEQUENCE [LARGE SCALE GENOMIC DNA]</scope>
    <source>
        <strain evidence="1 2">DSM 17516</strain>
    </source>
</reference>
<dbReference type="EMBL" id="MNPW01000016">
    <property type="protein sequence ID" value="ONH50323.1"/>
    <property type="molecule type" value="Genomic_DNA"/>
</dbReference>
<dbReference type="SUPFAM" id="SSF81901">
    <property type="entry name" value="HCP-like"/>
    <property type="match status" value="1"/>
</dbReference>
<evidence type="ECO:0000313" key="1">
    <source>
        <dbReference type="EMBL" id="ONH50323.1"/>
    </source>
</evidence>
<evidence type="ECO:0000313" key="2">
    <source>
        <dbReference type="Proteomes" id="UP000189295"/>
    </source>
</evidence>
<dbReference type="InterPro" id="IPR011990">
    <property type="entry name" value="TPR-like_helical_dom_sf"/>
</dbReference>
<organism evidence="1 2">
    <name type="scientific">Pseudomonas cedrina subsp. cedrina</name>
    <dbReference type="NCBI Taxonomy" id="76762"/>
    <lineage>
        <taxon>Bacteria</taxon>
        <taxon>Pseudomonadati</taxon>
        <taxon>Pseudomonadota</taxon>
        <taxon>Gammaproteobacteria</taxon>
        <taxon>Pseudomonadales</taxon>
        <taxon>Pseudomonadaceae</taxon>
        <taxon>Pseudomonas</taxon>
    </lineage>
</organism>
<gene>
    <name evidence="1" type="ORF">BLL36_26030</name>
</gene>
<sequence>MNMNSNVDPVLFNFLSQVNTQKAALSPPTQVALNQLYSAAHKAGAKFFLLGNLEKAEPLLNIAAASGNGWSQFALATCNVYRDGIWHTEHDSLVSYPSEETKKWLRLAAANDYLPALIQLGDSASVEKAEALISQLPAQENPQGLYYQYLLTDDAEWLERSAAAGSNKAQHALATLYRRKPQMIANDAYRTARIEELYQLAADGGLPLAVYSRVFSADSSASVAEKRSRLAQLAWLGHVEGMLEYGYALANLPRRSTRNPLPYEDQQPKPRTYGLAKNLGVACAMLKFVLKNTAGAISTPMLADDVHRIETQMTPADQEQADTTLRQLTEKQISPFYRLEELIIPGTAK</sequence>
<comment type="caution">
    <text evidence="1">The sequence shown here is derived from an EMBL/GenBank/DDBJ whole genome shotgun (WGS) entry which is preliminary data.</text>
</comment>
<dbReference type="Proteomes" id="UP000189295">
    <property type="component" value="Unassembled WGS sequence"/>
</dbReference>
<evidence type="ECO:0008006" key="3">
    <source>
        <dbReference type="Google" id="ProtNLM"/>
    </source>
</evidence>
<dbReference type="Gene3D" id="1.25.40.10">
    <property type="entry name" value="Tetratricopeptide repeat domain"/>
    <property type="match status" value="1"/>
</dbReference>
<protein>
    <recommendedName>
        <fullName evidence="3">Sel1 repeat family protein</fullName>
    </recommendedName>
</protein>